<sequence>MKAGKNFRRLLTTVLQVVFAIILIIYFIVNTVVDIGRSNLTYTTLSFENVDSLPPPAFSLCTDGVRYNFNCTIYGNTSINCPNLIKFVNVTGDNLYNGWFTRCYVFQTTTPLFLAKPVASPKNWTAFQSAMFVQYSFFNASTISKMQFMIWNPFDLPDSEASASELSSLKTPQILSPYSLTQSDANRERAFTFFWKRHVFLNGTTKWQVDFRSEIGVASNAFGTNNSAIGLIHLKPGSFEVPTTREQPFLQPVSVFTMFIVLAAVLYTTYYACLGGRGKYRNYGLAHIITRYFPQRYIERTNSRALKPTADDILKVYLDGLNKVDFDDS</sequence>
<proteinExistence type="predicted"/>
<accession>A0ACA9MWY8</accession>
<gene>
    <name evidence="1" type="ORF">SPELUC_LOCUS7734</name>
</gene>
<keyword evidence="2" id="KW-1185">Reference proteome</keyword>
<comment type="caution">
    <text evidence="1">The sequence shown here is derived from an EMBL/GenBank/DDBJ whole genome shotgun (WGS) entry which is preliminary data.</text>
</comment>
<name>A0ACA9MWY8_9GLOM</name>
<reference evidence="1" key="1">
    <citation type="submission" date="2021-06" db="EMBL/GenBank/DDBJ databases">
        <authorList>
            <person name="Kallberg Y."/>
            <person name="Tangrot J."/>
            <person name="Rosling A."/>
        </authorList>
    </citation>
    <scope>NUCLEOTIDE SEQUENCE</scope>
    <source>
        <strain evidence="1">28 12/20/2015</strain>
    </source>
</reference>
<evidence type="ECO:0000313" key="2">
    <source>
        <dbReference type="Proteomes" id="UP000789366"/>
    </source>
</evidence>
<protein>
    <submittedName>
        <fullName evidence="1">16887_t:CDS:1</fullName>
    </submittedName>
</protein>
<dbReference type="EMBL" id="CAJVPW010010614">
    <property type="protein sequence ID" value="CAG8617343.1"/>
    <property type="molecule type" value="Genomic_DNA"/>
</dbReference>
<dbReference type="Proteomes" id="UP000789366">
    <property type="component" value="Unassembled WGS sequence"/>
</dbReference>
<evidence type="ECO:0000313" key="1">
    <source>
        <dbReference type="EMBL" id="CAG8617343.1"/>
    </source>
</evidence>
<organism evidence="1 2">
    <name type="scientific">Cetraspora pellucida</name>
    <dbReference type="NCBI Taxonomy" id="1433469"/>
    <lineage>
        <taxon>Eukaryota</taxon>
        <taxon>Fungi</taxon>
        <taxon>Fungi incertae sedis</taxon>
        <taxon>Mucoromycota</taxon>
        <taxon>Glomeromycotina</taxon>
        <taxon>Glomeromycetes</taxon>
        <taxon>Diversisporales</taxon>
        <taxon>Gigasporaceae</taxon>
        <taxon>Cetraspora</taxon>
    </lineage>
</organism>